<dbReference type="RefSeq" id="WP_128995522.1">
    <property type="nucleotide sequence ID" value="NZ_PDKN01000002.1"/>
</dbReference>
<reference evidence="1 2" key="1">
    <citation type="submission" date="2017-10" db="EMBL/GenBank/DDBJ databases">
        <title>Genomics of the genus Arcobacter.</title>
        <authorList>
            <person name="Perez-Cataluna A."/>
            <person name="Figueras M.J."/>
        </authorList>
    </citation>
    <scope>NUCLEOTIDE SEQUENCE [LARGE SCALE GENOMIC DNA]</scope>
    <source>
        <strain evidence="1 2">CECT 8987</strain>
    </source>
</reference>
<protein>
    <submittedName>
        <fullName evidence="1">Uncharacterized protein</fullName>
    </submittedName>
</protein>
<sequence>MIENRRRFIEKILFSLVLIKLNLLSNSIDVKQKLKLYKVEDISSESTEGGLIEYLFDMDNKLKKVNIIQCWERGKLEVELFIKENRIFKLIEIKQKYNRPFYYTQEIAQELGDNEWFDEKKKNVITTIIYKDNKLAYQTINNQITKFNENLYAQYVNYVNKVKEKI</sequence>
<accession>A0A4Q0XUF6</accession>
<gene>
    <name evidence="1" type="ORF">CRV04_04000</name>
</gene>
<dbReference type="Proteomes" id="UP000290657">
    <property type="component" value="Unassembled WGS sequence"/>
</dbReference>
<proteinExistence type="predicted"/>
<name>A0A4Q0XUF6_9BACT</name>
<dbReference type="AlphaFoldDB" id="A0A4Q0XUF6"/>
<keyword evidence="2" id="KW-1185">Reference proteome</keyword>
<evidence type="ECO:0000313" key="2">
    <source>
        <dbReference type="Proteomes" id="UP000290657"/>
    </source>
</evidence>
<dbReference type="OrthoDB" id="7064461at2"/>
<evidence type="ECO:0000313" key="1">
    <source>
        <dbReference type="EMBL" id="RXJ60174.1"/>
    </source>
</evidence>
<dbReference type="EMBL" id="PDKN01000002">
    <property type="protein sequence ID" value="RXJ60174.1"/>
    <property type="molecule type" value="Genomic_DNA"/>
</dbReference>
<organism evidence="1 2">
    <name type="scientific">Candidatus Marinarcus aquaticus</name>
    <dbReference type="NCBI Taxonomy" id="2044504"/>
    <lineage>
        <taxon>Bacteria</taxon>
        <taxon>Pseudomonadati</taxon>
        <taxon>Campylobacterota</taxon>
        <taxon>Epsilonproteobacteria</taxon>
        <taxon>Campylobacterales</taxon>
        <taxon>Arcobacteraceae</taxon>
        <taxon>Candidatus Marinarcus</taxon>
    </lineage>
</organism>
<comment type="caution">
    <text evidence="1">The sequence shown here is derived from an EMBL/GenBank/DDBJ whole genome shotgun (WGS) entry which is preliminary data.</text>
</comment>